<dbReference type="SUPFAM" id="SSF52317">
    <property type="entry name" value="Class I glutamine amidotransferase-like"/>
    <property type="match status" value="1"/>
</dbReference>
<feature type="active site" description="Nucleophile" evidence="9">
    <location>
        <position position="79"/>
    </location>
</feature>
<evidence type="ECO:0000256" key="5">
    <source>
        <dbReference type="ARBA" id="ARBA00022749"/>
    </source>
</evidence>
<evidence type="ECO:0000259" key="11">
    <source>
        <dbReference type="PROSITE" id="PS51553"/>
    </source>
</evidence>
<evidence type="ECO:0000313" key="13">
    <source>
        <dbReference type="Proteomes" id="UP001185331"/>
    </source>
</evidence>
<proteinExistence type="inferred from homology"/>
<keyword evidence="3 9" id="KW-0436">Ligase</keyword>
<evidence type="ECO:0000256" key="8">
    <source>
        <dbReference type="ARBA" id="ARBA00022962"/>
    </source>
</evidence>
<evidence type="ECO:0000256" key="3">
    <source>
        <dbReference type="ARBA" id="ARBA00022598"/>
    </source>
</evidence>
<dbReference type="PRINTS" id="PR00097">
    <property type="entry name" value="ANTSNTHASEII"/>
</dbReference>
<evidence type="ECO:0000256" key="2">
    <source>
        <dbReference type="ARBA" id="ARBA00005153"/>
    </source>
</evidence>
<dbReference type="InterPro" id="IPR014729">
    <property type="entry name" value="Rossmann-like_a/b/a_fold"/>
</dbReference>
<dbReference type="HAMAP" id="MF_00344">
    <property type="entry name" value="GMP_synthase"/>
    <property type="match status" value="1"/>
</dbReference>
<feature type="active site" evidence="9">
    <location>
        <position position="167"/>
    </location>
</feature>
<evidence type="ECO:0000256" key="7">
    <source>
        <dbReference type="ARBA" id="ARBA00022840"/>
    </source>
</evidence>
<evidence type="ECO:0000256" key="9">
    <source>
        <dbReference type="HAMAP-Rule" id="MF_00344"/>
    </source>
</evidence>
<comment type="function">
    <text evidence="1 9">Catalyzes the synthesis of GMP from XMP.</text>
</comment>
<dbReference type="PANTHER" id="PTHR11922">
    <property type="entry name" value="GMP SYNTHASE-RELATED"/>
    <property type="match status" value="1"/>
</dbReference>
<evidence type="ECO:0000256" key="6">
    <source>
        <dbReference type="ARBA" id="ARBA00022755"/>
    </source>
</evidence>
<dbReference type="InterPro" id="IPR004739">
    <property type="entry name" value="GMP_synth_GATase"/>
</dbReference>
<evidence type="ECO:0000256" key="1">
    <source>
        <dbReference type="ARBA" id="ARBA00002332"/>
    </source>
</evidence>
<evidence type="ECO:0000256" key="4">
    <source>
        <dbReference type="ARBA" id="ARBA00022741"/>
    </source>
</evidence>
<dbReference type="InterPro" id="IPR001674">
    <property type="entry name" value="GMP_synth_C"/>
</dbReference>
<dbReference type="Proteomes" id="UP001185331">
    <property type="component" value="Unassembled WGS sequence"/>
</dbReference>
<dbReference type="GO" id="GO:0005829">
    <property type="term" value="C:cytosol"/>
    <property type="evidence" value="ECO:0007669"/>
    <property type="project" value="TreeGrafter"/>
</dbReference>
<gene>
    <name evidence="9" type="primary">guaA</name>
    <name evidence="12" type="ORF">J2Y00_003911</name>
</gene>
<dbReference type="EMBL" id="JAVDQK010000012">
    <property type="protein sequence ID" value="MDR6220294.1"/>
    <property type="molecule type" value="Genomic_DNA"/>
</dbReference>
<dbReference type="SUPFAM" id="SSF52402">
    <property type="entry name" value="Adenine nucleotide alpha hydrolases-like"/>
    <property type="match status" value="1"/>
</dbReference>
<keyword evidence="4 9" id="KW-0547">Nucleotide-binding</keyword>
<keyword evidence="7 9" id="KW-0067">ATP-binding</keyword>
<dbReference type="InterPro" id="IPR029062">
    <property type="entry name" value="Class_I_gatase-like"/>
</dbReference>
<name>A0AAE4BPK1_9DEIO</name>
<dbReference type="Gene3D" id="3.40.50.620">
    <property type="entry name" value="HUPs"/>
    <property type="match status" value="1"/>
</dbReference>
<dbReference type="NCBIfam" id="NF000848">
    <property type="entry name" value="PRK00074.1"/>
    <property type="match status" value="1"/>
</dbReference>
<dbReference type="PROSITE" id="PS51273">
    <property type="entry name" value="GATASE_TYPE_1"/>
    <property type="match status" value="1"/>
</dbReference>
<dbReference type="RefSeq" id="WP_309856534.1">
    <property type="nucleotide sequence ID" value="NZ_JAVDQJ010000010.1"/>
</dbReference>
<keyword evidence="5 9" id="KW-0332">GMP biosynthesis</keyword>
<evidence type="ECO:0000256" key="10">
    <source>
        <dbReference type="PROSITE-ProRule" id="PRU00886"/>
    </source>
</evidence>
<comment type="pathway">
    <text evidence="2 9">Purine metabolism; GMP biosynthesis; GMP from XMP (L-Gln route): step 1/1.</text>
</comment>
<dbReference type="Gene3D" id="3.40.50.880">
    <property type="match status" value="1"/>
</dbReference>
<comment type="subunit">
    <text evidence="9">Homodimer.</text>
</comment>
<dbReference type="GO" id="GO:0005524">
    <property type="term" value="F:ATP binding"/>
    <property type="evidence" value="ECO:0007669"/>
    <property type="project" value="UniProtKB-UniRule"/>
</dbReference>
<feature type="binding site" evidence="10">
    <location>
        <begin position="218"/>
        <end position="224"/>
    </location>
    <ligand>
        <name>ATP</name>
        <dbReference type="ChEBI" id="CHEBI:30616"/>
    </ligand>
</feature>
<keyword evidence="8 9" id="KW-0315">Glutamine amidotransferase</keyword>
<dbReference type="EC" id="6.3.5.2" evidence="9"/>
<dbReference type="PRINTS" id="PR00096">
    <property type="entry name" value="GATASE"/>
</dbReference>
<feature type="domain" description="GMPS ATP-PPase" evidence="11">
    <location>
        <begin position="191"/>
        <end position="380"/>
    </location>
</feature>
<dbReference type="InterPro" id="IPR022310">
    <property type="entry name" value="NAD/GMP_synthase"/>
</dbReference>
<dbReference type="Pfam" id="PF00117">
    <property type="entry name" value="GATase"/>
    <property type="match status" value="1"/>
</dbReference>
<dbReference type="Pfam" id="PF00958">
    <property type="entry name" value="GMP_synt_C"/>
    <property type="match status" value="1"/>
</dbReference>
<dbReference type="PROSITE" id="PS51553">
    <property type="entry name" value="GMPS_ATP_PPASE"/>
    <property type="match status" value="1"/>
</dbReference>
<dbReference type="Pfam" id="PF02540">
    <property type="entry name" value="NAD_synthase"/>
    <property type="match status" value="1"/>
</dbReference>
<comment type="catalytic activity">
    <reaction evidence="9">
        <text>XMP + L-glutamine + ATP + H2O = GMP + L-glutamate + AMP + diphosphate + 2 H(+)</text>
        <dbReference type="Rhea" id="RHEA:11680"/>
        <dbReference type="ChEBI" id="CHEBI:15377"/>
        <dbReference type="ChEBI" id="CHEBI:15378"/>
        <dbReference type="ChEBI" id="CHEBI:29985"/>
        <dbReference type="ChEBI" id="CHEBI:30616"/>
        <dbReference type="ChEBI" id="CHEBI:33019"/>
        <dbReference type="ChEBI" id="CHEBI:57464"/>
        <dbReference type="ChEBI" id="CHEBI:58115"/>
        <dbReference type="ChEBI" id="CHEBI:58359"/>
        <dbReference type="ChEBI" id="CHEBI:456215"/>
        <dbReference type="EC" id="6.3.5.2"/>
    </reaction>
</comment>
<protein>
    <recommendedName>
        <fullName evidence="9">GMP synthase [glutamine-hydrolyzing]</fullName>
        <ecNumber evidence="9">6.3.5.2</ecNumber>
    </recommendedName>
    <alternativeName>
        <fullName evidence="9">GMP synthetase</fullName>
    </alternativeName>
    <alternativeName>
        <fullName evidence="9">Glutamine amidotransferase</fullName>
    </alternativeName>
</protein>
<comment type="caution">
    <text evidence="12">The sequence shown here is derived from an EMBL/GenBank/DDBJ whole genome shotgun (WGS) entry which is preliminary data.</text>
</comment>
<dbReference type="CDD" id="cd01742">
    <property type="entry name" value="GATase1_GMP_Synthase"/>
    <property type="match status" value="1"/>
</dbReference>
<feature type="active site" evidence="9">
    <location>
        <position position="165"/>
    </location>
</feature>
<dbReference type="GO" id="GO:0003921">
    <property type="term" value="F:GMP synthase activity"/>
    <property type="evidence" value="ECO:0007669"/>
    <property type="project" value="InterPro"/>
</dbReference>
<sequence length="505" mass="55365">MSVVILDFGSQFTRLIARRFRELGAYSVILPGSAPLERILREKPQGIVLSGGPSSVYDEAAPKPAPGVLDLDIPVLGVCYGMQYLAQQAGGDVKRAGKREYGKADLTQYGGQLFEGIQGEFVAWMSHSDSVTQLPAGYEVVAQTEDTPVTAIENRETRRYGVQFHPEVVHTPKGGQLLANFLEICGVTRDWTAEHIIDELVSDVQTQVGDGRVLLAISGGVDSSTLGLLLAKAVGEKLTAVFIDHGLLRLGEREQVEAALKPLGVNLVTVDARAEFMAALDGVSDPEQKRKIIGREFIRAFEREARAYGPFDFLAQGTLYPDVIESAGGEGAANIKSHHNVGGLPDDLAFKLVEPFRTLFKDEVREIARLLGLPDHIRMRHPFPGPGLAIRCLGAISEEKLDILRRVDDIFISGLREFSLYDGCSQALAILTPIQSVGVMGDERTYSYTAALRAVTTDDFMTAEWARLPYEFLATMSNRIVNQVHEINRVVYDITGKPPATIEWE</sequence>
<dbReference type="PRINTS" id="PR00099">
    <property type="entry name" value="CPSGATASE"/>
</dbReference>
<dbReference type="Gene3D" id="3.30.300.10">
    <property type="match status" value="1"/>
</dbReference>
<dbReference type="InterPro" id="IPR017926">
    <property type="entry name" value="GATASE"/>
</dbReference>
<dbReference type="FunFam" id="3.30.300.10:FF:000002">
    <property type="entry name" value="GMP synthase [glutamine-hydrolyzing]"/>
    <property type="match status" value="1"/>
</dbReference>
<accession>A0AAE4BPK1</accession>
<dbReference type="NCBIfam" id="TIGR00888">
    <property type="entry name" value="guaA_Nterm"/>
    <property type="match status" value="1"/>
</dbReference>
<dbReference type="PANTHER" id="PTHR11922:SF2">
    <property type="entry name" value="GMP SYNTHASE [GLUTAMINE-HYDROLYZING]"/>
    <property type="match status" value="1"/>
</dbReference>
<dbReference type="InterPro" id="IPR025777">
    <property type="entry name" value="GMPS_ATP_PPase_dom"/>
</dbReference>
<dbReference type="InterPro" id="IPR022955">
    <property type="entry name" value="GMP_synthase"/>
</dbReference>
<dbReference type="CDD" id="cd01997">
    <property type="entry name" value="GMP_synthase_C"/>
    <property type="match status" value="1"/>
</dbReference>
<reference evidence="12" key="1">
    <citation type="submission" date="2023-07" db="EMBL/GenBank/DDBJ databases">
        <title>Sorghum-associated microbial communities from plants grown in Nebraska, USA.</title>
        <authorList>
            <person name="Schachtman D."/>
        </authorList>
    </citation>
    <scope>NUCLEOTIDE SEQUENCE</scope>
    <source>
        <strain evidence="12">BE330</strain>
    </source>
</reference>
<organism evidence="12 13">
    <name type="scientific">Deinococcus soli</name>
    <name type="common">ex Cha et al. 2016</name>
    <dbReference type="NCBI Taxonomy" id="1309411"/>
    <lineage>
        <taxon>Bacteria</taxon>
        <taxon>Thermotogati</taxon>
        <taxon>Deinococcota</taxon>
        <taxon>Deinococci</taxon>
        <taxon>Deinococcales</taxon>
        <taxon>Deinococcaceae</taxon>
        <taxon>Deinococcus</taxon>
    </lineage>
</organism>
<keyword evidence="6 9" id="KW-0658">Purine biosynthesis</keyword>
<dbReference type="SUPFAM" id="SSF54810">
    <property type="entry name" value="GMP synthetase C-terminal dimerisation domain"/>
    <property type="match status" value="1"/>
</dbReference>
<dbReference type="AlphaFoldDB" id="A0AAE4BPK1"/>
<evidence type="ECO:0000313" key="12">
    <source>
        <dbReference type="EMBL" id="MDR6220294.1"/>
    </source>
</evidence>
<dbReference type="FunFam" id="3.40.50.880:FF:000001">
    <property type="entry name" value="GMP synthase [glutamine-hydrolyzing]"/>
    <property type="match status" value="1"/>
</dbReference>
<dbReference type="NCBIfam" id="TIGR00884">
    <property type="entry name" value="guaA_Cterm"/>
    <property type="match status" value="1"/>
</dbReference>